<dbReference type="InterPro" id="IPR011010">
    <property type="entry name" value="DNA_brk_join_enz"/>
</dbReference>
<evidence type="ECO:0000313" key="8">
    <source>
        <dbReference type="EMBL" id="AMC01206.1"/>
    </source>
</evidence>
<dbReference type="Pfam" id="PF14657">
    <property type="entry name" value="Arm-DNA-bind_4"/>
    <property type="match status" value="1"/>
</dbReference>
<feature type="domain" description="Tyr recombinase" evidence="6">
    <location>
        <begin position="166"/>
        <end position="362"/>
    </location>
</feature>
<reference evidence="9" key="2">
    <citation type="submission" date="2016-01" db="EMBL/GenBank/DDBJ databases">
        <title>Six Aerococcus type strain genome sequencing and assembly using PacBio and Illumina Hiseq.</title>
        <authorList>
            <person name="Carkaci D."/>
            <person name="Dargis R."/>
            <person name="Nielsen X.C."/>
            <person name="Skovgaard O."/>
            <person name="Fuursted K."/>
            <person name="Christensen J.J."/>
        </authorList>
    </citation>
    <scope>NUCLEOTIDE SEQUENCE [LARGE SCALE GENOMIC DNA]</scope>
    <source>
        <strain evidence="9">CCUG4311</strain>
    </source>
</reference>
<name>A0AAU8UMA8_9LACT</name>
<reference evidence="8 9" key="1">
    <citation type="journal article" date="2016" name="Genome Announc.">
        <title>Complete Genome Sequences of Aerococcus christensenii CCUG 28831T, Aerococcus sanguinicola CCUG 43001T, Aerococcus urinae CCUG 36881T, Aerococcus urinaeequi CCUG 28094T, Aerococcus urinaehominis CCUG 42038 BT, and Aerococcus viridans CCUG 4311T.</title>
        <authorList>
            <person name="Carkaci D."/>
            <person name="Dargis R."/>
            <person name="Nielsen X.C."/>
            <person name="Skovgaard O."/>
            <person name="Fuursted K."/>
            <person name="Christensen J.J."/>
        </authorList>
    </citation>
    <scope>NUCLEOTIDE SEQUENCE [LARGE SCALE GENOMIC DNA]</scope>
    <source>
        <strain evidence="8 9">CCUG4311</strain>
    </source>
</reference>
<dbReference type="Proteomes" id="UP000066986">
    <property type="component" value="Chromosome"/>
</dbReference>
<dbReference type="PROSITE" id="PS51898">
    <property type="entry name" value="TYR_RECOMBINASE"/>
    <property type="match status" value="1"/>
</dbReference>
<dbReference type="GO" id="GO:0003677">
    <property type="term" value="F:DNA binding"/>
    <property type="evidence" value="ECO:0007669"/>
    <property type="project" value="UniProtKB-UniRule"/>
</dbReference>
<evidence type="ECO:0000259" key="6">
    <source>
        <dbReference type="PROSITE" id="PS51898"/>
    </source>
</evidence>
<evidence type="ECO:0000256" key="2">
    <source>
        <dbReference type="ARBA" id="ARBA00022908"/>
    </source>
</evidence>
<evidence type="ECO:0000313" key="9">
    <source>
        <dbReference type="Proteomes" id="UP000066986"/>
    </source>
</evidence>
<protein>
    <recommendedName>
        <fullName evidence="10">Site-specific integrase</fullName>
    </recommendedName>
</protein>
<dbReference type="GeneID" id="32030553"/>
<dbReference type="RefSeq" id="WP_003141203.1">
    <property type="nucleotide sequence ID" value="NZ_CP014164.1"/>
</dbReference>
<organism evidence="8 9">
    <name type="scientific">Aerococcus viridans</name>
    <dbReference type="NCBI Taxonomy" id="1377"/>
    <lineage>
        <taxon>Bacteria</taxon>
        <taxon>Bacillati</taxon>
        <taxon>Bacillota</taxon>
        <taxon>Bacilli</taxon>
        <taxon>Lactobacillales</taxon>
        <taxon>Aerococcaceae</taxon>
        <taxon>Aerococcus</taxon>
    </lineage>
</organism>
<dbReference type="InterPro" id="IPR002104">
    <property type="entry name" value="Integrase_catalytic"/>
</dbReference>
<gene>
    <name evidence="8" type="ORF">AWM76_06430</name>
</gene>
<evidence type="ECO:0000256" key="5">
    <source>
        <dbReference type="PROSITE-ProRule" id="PRU01248"/>
    </source>
</evidence>
<dbReference type="PROSITE" id="PS51900">
    <property type="entry name" value="CB"/>
    <property type="match status" value="1"/>
</dbReference>
<dbReference type="PANTHER" id="PTHR30349">
    <property type="entry name" value="PHAGE INTEGRASE-RELATED"/>
    <property type="match status" value="1"/>
</dbReference>
<feature type="domain" description="Core-binding (CB)" evidence="7">
    <location>
        <begin position="56"/>
        <end position="144"/>
    </location>
</feature>
<keyword evidence="2" id="KW-0229">DNA integration</keyword>
<dbReference type="Pfam" id="PF00589">
    <property type="entry name" value="Phage_integrase"/>
    <property type="match status" value="1"/>
</dbReference>
<dbReference type="CDD" id="cd01189">
    <property type="entry name" value="INT_ICEBs1_C_like"/>
    <property type="match status" value="1"/>
</dbReference>
<evidence type="ECO:0000256" key="3">
    <source>
        <dbReference type="ARBA" id="ARBA00023125"/>
    </source>
</evidence>
<dbReference type="GO" id="GO:0006310">
    <property type="term" value="P:DNA recombination"/>
    <property type="evidence" value="ECO:0007669"/>
    <property type="project" value="UniProtKB-KW"/>
</dbReference>
<dbReference type="KEGG" id="avs:AWM76_06430"/>
<dbReference type="AlphaFoldDB" id="A0AAU8UMA8"/>
<dbReference type="PANTHER" id="PTHR30349:SF64">
    <property type="entry name" value="PROPHAGE INTEGRASE INTD-RELATED"/>
    <property type="match status" value="1"/>
</dbReference>
<dbReference type="InterPro" id="IPR004107">
    <property type="entry name" value="Integrase_SAM-like_N"/>
</dbReference>
<dbReference type="InterPro" id="IPR050090">
    <property type="entry name" value="Tyrosine_recombinase_XerCD"/>
</dbReference>
<evidence type="ECO:0000256" key="1">
    <source>
        <dbReference type="ARBA" id="ARBA00008857"/>
    </source>
</evidence>
<evidence type="ECO:0000259" key="7">
    <source>
        <dbReference type="PROSITE" id="PS51900"/>
    </source>
</evidence>
<proteinExistence type="inferred from homology"/>
<dbReference type="Gene3D" id="1.10.150.130">
    <property type="match status" value="1"/>
</dbReference>
<dbReference type="Gene3D" id="1.10.443.10">
    <property type="entry name" value="Intergrase catalytic core"/>
    <property type="match status" value="1"/>
</dbReference>
<evidence type="ECO:0000256" key="4">
    <source>
        <dbReference type="ARBA" id="ARBA00023172"/>
    </source>
</evidence>
<dbReference type="Pfam" id="PF14659">
    <property type="entry name" value="Phage_int_SAM_3"/>
    <property type="match status" value="1"/>
</dbReference>
<keyword evidence="4" id="KW-0233">DNA recombination</keyword>
<dbReference type="InterPro" id="IPR013762">
    <property type="entry name" value="Integrase-like_cat_sf"/>
</dbReference>
<accession>A0AAU8UMA8</accession>
<sequence>MPAYKDKNTGKWYFSIRYQDDFGANKRKVRRGFKTKKLALEAEREFMNKETGEIDMTFNSLTEIYLDDMSHRLRESTMDNKRSIINSKITPLIGDTKLSKINERTIRKWQNQILSLKDDNGKLFSQTYIKTINNQMSAILNYAVKYYGLESNPIHTIGSIGKKHADEKNYWSLEQFNKAMAYYDFRDSQTTYSFPTLQYRFAFHLLFFTGIRVGELLALSANDFDYTNKILTINKSYQRLRGKDVINRPKTDTSIRDITIPQFILDMLDTYLETLYDYQPDDRIFPNVRKDTLAKQLQMISKHTDLPRIQVHDLRHSHASLLIKQGINFKVIQQRLGHKDIQTTLNTYSHLWSSAHQEVAELLNGINMVSE</sequence>
<evidence type="ECO:0008006" key="10">
    <source>
        <dbReference type="Google" id="ProtNLM"/>
    </source>
</evidence>
<dbReference type="GO" id="GO:0015074">
    <property type="term" value="P:DNA integration"/>
    <property type="evidence" value="ECO:0007669"/>
    <property type="project" value="UniProtKB-KW"/>
</dbReference>
<dbReference type="InterPro" id="IPR044068">
    <property type="entry name" value="CB"/>
</dbReference>
<comment type="similarity">
    <text evidence="1">Belongs to the 'phage' integrase family.</text>
</comment>
<dbReference type="InterPro" id="IPR010998">
    <property type="entry name" value="Integrase_recombinase_N"/>
</dbReference>
<dbReference type="SUPFAM" id="SSF56349">
    <property type="entry name" value="DNA breaking-rejoining enzymes"/>
    <property type="match status" value="1"/>
</dbReference>
<keyword evidence="3 5" id="KW-0238">DNA-binding</keyword>
<dbReference type="InterPro" id="IPR028259">
    <property type="entry name" value="AP2-like_int_N"/>
</dbReference>
<dbReference type="EMBL" id="CP014164">
    <property type="protein sequence ID" value="AMC01206.1"/>
    <property type="molecule type" value="Genomic_DNA"/>
</dbReference>